<organism evidence="2 3">
    <name type="scientific">Glutinoglossum americanum</name>
    <dbReference type="NCBI Taxonomy" id="1670608"/>
    <lineage>
        <taxon>Eukaryota</taxon>
        <taxon>Fungi</taxon>
        <taxon>Dikarya</taxon>
        <taxon>Ascomycota</taxon>
        <taxon>Pezizomycotina</taxon>
        <taxon>Geoglossomycetes</taxon>
        <taxon>Geoglossales</taxon>
        <taxon>Geoglossaceae</taxon>
        <taxon>Glutinoglossum</taxon>
    </lineage>
</organism>
<dbReference type="SUPFAM" id="SSF81383">
    <property type="entry name" value="F-box domain"/>
    <property type="match status" value="1"/>
</dbReference>
<gene>
    <name evidence="2" type="ORF">FGG08_003796</name>
</gene>
<accession>A0A9P8ICN3</accession>
<evidence type="ECO:0000313" key="2">
    <source>
        <dbReference type="EMBL" id="KAH0541774.1"/>
    </source>
</evidence>
<dbReference type="Proteomes" id="UP000698800">
    <property type="component" value="Unassembled WGS sequence"/>
</dbReference>
<dbReference type="InterPro" id="IPR036047">
    <property type="entry name" value="F-box-like_dom_sf"/>
</dbReference>
<proteinExistence type="predicted"/>
<dbReference type="EMBL" id="JAGHQL010000069">
    <property type="protein sequence ID" value="KAH0541774.1"/>
    <property type="molecule type" value="Genomic_DNA"/>
</dbReference>
<evidence type="ECO:0000256" key="1">
    <source>
        <dbReference type="SAM" id="MobiDB-lite"/>
    </source>
</evidence>
<dbReference type="SUPFAM" id="SSF52047">
    <property type="entry name" value="RNI-like"/>
    <property type="match status" value="1"/>
</dbReference>
<name>A0A9P8ICN3_9PEZI</name>
<feature type="region of interest" description="Disordered" evidence="1">
    <location>
        <begin position="529"/>
        <end position="550"/>
    </location>
</feature>
<dbReference type="Gene3D" id="1.20.1280.50">
    <property type="match status" value="1"/>
</dbReference>
<evidence type="ECO:0008006" key="4">
    <source>
        <dbReference type="Google" id="ProtNLM"/>
    </source>
</evidence>
<dbReference type="InterPro" id="IPR032675">
    <property type="entry name" value="LRR_dom_sf"/>
</dbReference>
<reference evidence="2" key="1">
    <citation type="submission" date="2021-03" db="EMBL/GenBank/DDBJ databases">
        <title>Comparative genomics and phylogenomic investigation of the class Geoglossomycetes provide insights into ecological specialization and systematics.</title>
        <authorList>
            <person name="Melie T."/>
            <person name="Pirro S."/>
            <person name="Miller A.N."/>
            <person name="Quandt A."/>
        </authorList>
    </citation>
    <scope>NUCLEOTIDE SEQUENCE</scope>
    <source>
        <strain evidence="2">GBOQ0MN5Z8</strain>
    </source>
</reference>
<feature type="region of interest" description="Disordered" evidence="1">
    <location>
        <begin position="41"/>
        <end position="62"/>
    </location>
</feature>
<evidence type="ECO:0000313" key="3">
    <source>
        <dbReference type="Proteomes" id="UP000698800"/>
    </source>
</evidence>
<dbReference type="AlphaFoldDB" id="A0A9P8ICN3"/>
<keyword evidence="3" id="KW-1185">Reference proteome</keyword>
<dbReference type="OrthoDB" id="5405297at2759"/>
<dbReference type="Gene3D" id="3.80.10.10">
    <property type="entry name" value="Ribonuclease Inhibitor"/>
    <property type="match status" value="1"/>
</dbReference>
<dbReference type="CDD" id="cd09917">
    <property type="entry name" value="F-box_SF"/>
    <property type="match status" value="1"/>
</dbReference>
<sequence>MDMTPHGDLHHLNFLLHAATVAFRRIMGFLKRIRSRSRIKNPEDHNYDYGSSSANRRQSHGATDIGSKLPLPVLDKIFSYVCPHTQDESYLSSGDSTVGDGCMLCDLRDLAQASLVCSRWNESATKRLYRSVRIDAVHYCIKEIELAEKRKRRSFFERNADPKDAPQQRLQLFSRTVRQSDSLGVLVLLLKMPYMTRETCKTDLAKTVSVLPNLRYVDLPEGFFADDSSCHMLKQELQARCPDIRKMKYVSGSEQSLLSLAQTRCWQGLEIVELSQLNVEITELLRVLSSLPVVREVKINELPWLDDTIFQVTSGPAKFPPLQKLDLHKVPGITAIGLTAYLSRPEVSENLTSLNMSDCGILPSRLHEILASAPYLTCLSITEIVSRPFPAEAIPHLASRSLEIFHYEITSAHGFHGIAKPHHSYYTYLTESLWSGSLPALCTLYVRDDSFPESLVARAPQMRAGEWKQPLDIFTKELDQLEWKFSSLGPVTDLGLSPPRAPSLNPLWSGDARRSMVVGNGFGGFLAVPVDSPGDQNKTGQWKSRENLWP</sequence>
<comment type="caution">
    <text evidence="2">The sequence shown here is derived from an EMBL/GenBank/DDBJ whole genome shotgun (WGS) entry which is preliminary data.</text>
</comment>
<protein>
    <recommendedName>
        <fullName evidence="4">F-box domain-containing protein</fullName>
    </recommendedName>
</protein>